<dbReference type="EMBL" id="CAKXAJ010024915">
    <property type="protein sequence ID" value="CAH2232734.1"/>
    <property type="molecule type" value="Genomic_DNA"/>
</dbReference>
<sequence>MLRFQKCLIINLYLYIVWIFTIGFFLYNKIGKLGHLSKYLSITVFTLLTVIESVRLYLGHYGNLSCRVPELAGFLMLTTLMQMPLVTFFLFNPYLENTPTEIILHAGLWIITIFEIVFCFMALKQASSVAKSIYLSHSRNSSTK</sequence>
<evidence type="ECO:0000313" key="6">
    <source>
        <dbReference type="EMBL" id="CAH2232734.1"/>
    </source>
</evidence>
<dbReference type="AlphaFoldDB" id="A0A8S4R8V3"/>
<accession>A0A8S4R8V3</accession>
<feature type="transmembrane region" description="Helical" evidence="5">
    <location>
        <begin position="70"/>
        <end position="90"/>
    </location>
</feature>
<organism evidence="6 7">
    <name type="scientific">Pararge aegeria aegeria</name>
    <dbReference type="NCBI Taxonomy" id="348720"/>
    <lineage>
        <taxon>Eukaryota</taxon>
        <taxon>Metazoa</taxon>
        <taxon>Ecdysozoa</taxon>
        <taxon>Arthropoda</taxon>
        <taxon>Hexapoda</taxon>
        <taxon>Insecta</taxon>
        <taxon>Pterygota</taxon>
        <taxon>Neoptera</taxon>
        <taxon>Endopterygota</taxon>
        <taxon>Lepidoptera</taxon>
        <taxon>Glossata</taxon>
        <taxon>Ditrysia</taxon>
        <taxon>Papilionoidea</taxon>
        <taxon>Nymphalidae</taxon>
        <taxon>Satyrinae</taxon>
        <taxon>Satyrini</taxon>
        <taxon>Parargina</taxon>
        <taxon>Pararge</taxon>
    </lineage>
</organism>
<dbReference type="PANTHER" id="PTHR13531:SF6">
    <property type="entry name" value="TMEM (HUMAN TRANSMEMBRANE PROTEIN) HOMOLOG"/>
    <property type="match status" value="1"/>
</dbReference>
<dbReference type="PANTHER" id="PTHR13531">
    <property type="entry name" value="GEO07735P1-RELATED-RELATED"/>
    <property type="match status" value="1"/>
</dbReference>
<feature type="transmembrane region" description="Helical" evidence="5">
    <location>
        <begin position="39"/>
        <end position="58"/>
    </location>
</feature>
<dbReference type="InterPro" id="IPR019184">
    <property type="entry name" value="Uncharacterised_TM-17"/>
</dbReference>
<evidence type="ECO:0000256" key="3">
    <source>
        <dbReference type="ARBA" id="ARBA00022989"/>
    </source>
</evidence>
<gene>
    <name evidence="6" type="primary">jg15482</name>
    <name evidence="6" type="ORF">PAEG_LOCUS10950</name>
</gene>
<feature type="transmembrane region" description="Helical" evidence="5">
    <location>
        <begin position="7"/>
        <end position="27"/>
    </location>
</feature>
<keyword evidence="3 5" id="KW-1133">Transmembrane helix</keyword>
<dbReference type="GO" id="GO:1905515">
    <property type="term" value="P:non-motile cilium assembly"/>
    <property type="evidence" value="ECO:0007669"/>
    <property type="project" value="TreeGrafter"/>
</dbReference>
<dbReference type="Pfam" id="PF09799">
    <property type="entry name" value="Transmemb_17"/>
    <property type="match status" value="1"/>
</dbReference>
<evidence type="ECO:0000256" key="4">
    <source>
        <dbReference type="ARBA" id="ARBA00023136"/>
    </source>
</evidence>
<feature type="transmembrane region" description="Helical" evidence="5">
    <location>
        <begin position="102"/>
        <end position="123"/>
    </location>
</feature>
<evidence type="ECO:0000313" key="7">
    <source>
        <dbReference type="Proteomes" id="UP000838756"/>
    </source>
</evidence>
<dbReference type="OrthoDB" id="311720at2759"/>
<dbReference type="GO" id="GO:0016020">
    <property type="term" value="C:membrane"/>
    <property type="evidence" value="ECO:0007669"/>
    <property type="project" value="UniProtKB-SubCell"/>
</dbReference>
<evidence type="ECO:0000256" key="2">
    <source>
        <dbReference type="ARBA" id="ARBA00022692"/>
    </source>
</evidence>
<comment type="caution">
    <text evidence="6">The sequence shown here is derived from an EMBL/GenBank/DDBJ whole genome shotgun (WGS) entry which is preliminary data.</text>
</comment>
<proteinExistence type="predicted"/>
<keyword evidence="2 5" id="KW-0812">Transmembrane</keyword>
<protein>
    <submittedName>
        <fullName evidence="6">Jg15482 protein</fullName>
    </submittedName>
</protein>
<keyword evidence="4 5" id="KW-0472">Membrane</keyword>
<dbReference type="Proteomes" id="UP000838756">
    <property type="component" value="Unassembled WGS sequence"/>
</dbReference>
<name>A0A8S4R8V3_9NEOP</name>
<keyword evidence="7" id="KW-1185">Reference proteome</keyword>
<dbReference type="GO" id="GO:0035869">
    <property type="term" value="C:ciliary transition zone"/>
    <property type="evidence" value="ECO:0007669"/>
    <property type="project" value="TreeGrafter"/>
</dbReference>
<evidence type="ECO:0000256" key="5">
    <source>
        <dbReference type="SAM" id="Phobius"/>
    </source>
</evidence>
<evidence type="ECO:0000256" key="1">
    <source>
        <dbReference type="ARBA" id="ARBA00004141"/>
    </source>
</evidence>
<comment type="subcellular location">
    <subcellularLocation>
        <location evidence="1">Membrane</location>
        <topology evidence="1">Multi-pass membrane protein</topology>
    </subcellularLocation>
</comment>
<reference evidence="6" key="1">
    <citation type="submission" date="2022-03" db="EMBL/GenBank/DDBJ databases">
        <authorList>
            <person name="Lindestad O."/>
        </authorList>
    </citation>
    <scope>NUCLEOTIDE SEQUENCE</scope>
</reference>